<dbReference type="Gene3D" id="2.40.128.720">
    <property type="match status" value="1"/>
</dbReference>
<dbReference type="NCBIfam" id="TIGR01643">
    <property type="entry name" value="YD_repeat_2x"/>
    <property type="match status" value="1"/>
</dbReference>
<dbReference type="InterPro" id="IPR024339">
    <property type="entry name" value="DUF3836"/>
</dbReference>
<accession>A0A8E1QXF2</accession>
<reference evidence="1 2" key="1">
    <citation type="submission" date="2015-06" db="EMBL/GenBank/DDBJ databases">
        <title>Prevotella sp. 109, sp. nov., a novel member of the family Prevotellaceae isolated from human faeces.</title>
        <authorList>
            <person name="Shkoporov A.N."/>
            <person name="Chaplin A.V."/>
            <person name="Kafarskaia L.I."/>
            <person name="Efimov B.A."/>
        </authorList>
    </citation>
    <scope>NUCLEOTIDE SEQUENCE [LARGE SCALE GENOMIC DNA]</scope>
    <source>
        <strain evidence="1 2">109</strain>
    </source>
</reference>
<dbReference type="Pfam" id="PF12930">
    <property type="entry name" value="DUF3836"/>
    <property type="match status" value="1"/>
</dbReference>
<protein>
    <submittedName>
        <fullName evidence="1">Uncharacterized protein</fullName>
    </submittedName>
</protein>
<dbReference type="EMBL" id="LFQU01000028">
    <property type="protein sequence ID" value="KOO67709.1"/>
    <property type="molecule type" value="Genomic_DNA"/>
</dbReference>
<dbReference type="InterPro" id="IPR006530">
    <property type="entry name" value="YD"/>
</dbReference>
<comment type="caution">
    <text evidence="1">The sequence shown here is derived from an EMBL/GenBank/DDBJ whole genome shotgun (WGS) entry which is preliminary data.</text>
</comment>
<name>A0A8E1QXF2_9BACT</name>
<organism evidence="1 2">
    <name type="scientific">Xylanibacter rarus</name>
    <dbReference type="NCBI Taxonomy" id="1676614"/>
    <lineage>
        <taxon>Bacteria</taxon>
        <taxon>Pseudomonadati</taxon>
        <taxon>Bacteroidota</taxon>
        <taxon>Bacteroidia</taxon>
        <taxon>Bacteroidales</taxon>
        <taxon>Prevotellaceae</taxon>
        <taxon>Xylanibacter</taxon>
    </lineage>
</organism>
<gene>
    <name evidence="1" type="ORF">ACU52_12075</name>
</gene>
<dbReference type="AlphaFoldDB" id="A0A8E1QXF2"/>
<evidence type="ECO:0000313" key="1">
    <source>
        <dbReference type="EMBL" id="KOO67709.1"/>
    </source>
</evidence>
<evidence type="ECO:0000313" key="2">
    <source>
        <dbReference type="Proteomes" id="UP000036951"/>
    </source>
</evidence>
<sequence>MYLNAAGSANSQYAYNADIENGQVSTMYVMNKSGKSLSGKLKYSYTYDAAGRLTAKTASRYNSLTGKYVPAFRLDFSYTADGYAVERCTWNSRSKSFNRPDSRTEYRHEMSNVMAVTNYEWSDAEGKMLAVDNMLVMTQTDGYLLASLL</sequence>
<proteinExistence type="predicted"/>
<keyword evidence="2" id="KW-1185">Reference proteome</keyword>
<dbReference type="Proteomes" id="UP000036951">
    <property type="component" value="Unassembled WGS sequence"/>
</dbReference>